<dbReference type="STRING" id="1619103.UU80_C0009G0010"/>
<sequence>MVLNTDGGARGNPGPGALGVVLRDSSNEKIYEMGKYLGVCTNNEAEYLALIEGMAAAHDKKAKTLVCKLDSELVVKQLKGQYKVKNERLKVLYARVKELEKNFSSVGYEHIPRTKNHEADSLVNKVLDAESR</sequence>
<reference evidence="2 3" key="1">
    <citation type="journal article" date="2015" name="Nature">
        <title>rRNA introns, odd ribosomes, and small enigmatic genomes across a large radiation of phyla.</title>
        <authorList>
            <person name="Brown C.T."/>
            <person name="Hug L.A."/>
            <person name="Thomas B.C."/>
            <person name="Sharon I."/>
            <person name="Castelle C.J."/>
            <person name="Singh A."/>
            <person name="Wilkins M.J."/>
            <person name="Williams K.H."/>
            <person name="Banfield J.F."/>
        </authorList>
    </citation>
    <scope>NUCLEOTIDE SEQUENCE [LARGE SCALE GENOMIC DNA]</scope>
</reference>
<comment type="caution">
    <text evidence="2">The sequence shown here is derived from an EMBL/GenBank/DDBJ whole genome shotgun (WGS) entry which is preliminary data.</text>
</comment>
<evidence type="ECO:0000313" key="2">
    <source>
        <dbReference type="EMBL" id="KKS22313.1"/>
    </source>
</evidence>
<dbReference type="InterPro" id="IPR036397">
    <property type="entry name" value="RNaseH_sf"/>
</dbReference>
<dbReference type="GO" id="GO:0003676">
    <property type="term" value="F:nucleic acid binding"/>
    <property type="evidence" value="ECO:0007669"/>
    <property type="project" value="InterPro"/>
</dbReference>
<dbReference type="SUPFAM" id="SSF53098">
    <property type="entry name" value="Ribonuclease H-like"/>
    <property type="match status" value="1"/>
</dbReference>
<dbReference type="PROSITE" id="PS50879">
    <property type="entry name" value="RNASE_H_1"/>
    <property type="match status" value="1"/>
</dbReference>
<accession>A0A0G1AAJ4</accession>
<proteinExistence type="predicted"/>
<dbReference type="InterPro" id="IPR002156">
    <property type="entry name" value="RNaseH_domain"/>
</dbReference>
<dbReference type="InterPro" id="IPR012337">
    <property type="entry name" value="RNaseH-like_sf"/>
</dbReference>
<dbReference type="Proteomes" id="UP000034920">
    <property type="component" value="Unassembled WGS sequence"/>
</dbReference>
<dbReference type="PANTHER" id="PTHR48475">
    <property type="entry name" value="RIBONUCLEASE H"/>
    <property type="match status" value="1"/>
</dbReference>
<dbReference type="GO" id="GO:0004523">
    <property type="term" value="F:RNA-DNA hybrid ribonuclease activity"/>
    <property type="evidence" value="ECO:0007669"/>
    <property type="project" value="InterPro"/>
</dbReference>
<evidence type="ECO:0000313" key="3">
    <source>
        <dbReference type="Proteomes" id="UP000034920"/>
    </source>
</evidence>
<dbReference type="Pfam" id="PF13456">
    <property type="entry name" value="RVT_3"/>
    <property type="match status" value="1"/>
</dbReference>
<dbReference type="PANTHER" id="PTHR48475:SF1">
    <property type="entry name" value="RNASE H TYPE-1 DOMAIN-CONTAINING PROTEIN"/>
    <property type="match status" value="1"/>
</dbReference>
<organism evidence="2 3">
    <name type="scientific">candidate division WWE3 bacterium GW2011_GWA1_41_8</name>
    <dbReference type="NCBI Taxonomy" id="1619103"/>
    <lineage>
        <taxon>Bacteria</taxon>
        <taxon>Katanobacteria</taxon>
    </lineage>
</organism>
<feature type="domain" description="RNase H type-1" evidence="1">
    <location>
        <begin position="1"/>
        <end position="132"/>
    </location>
</feature>
<dbReference type="EMBL" id="LCCA01000009">
    <property type="protein sequence ID" value="KKS22313.1"/>
    <property type="molecule type" value="Genomic_DNA"/>
</dbReference>
<protein>
    <submittedName>
        <fullName evidence="2">Ribonuclease H</fullName>
    </submittedName>
</protein>
<dbReference type="CDD" id="cd09279">
    <property type="entry name" value="RNase_HI_like"/>
    <property type="match status" value="1"/>
</dbReference>
<evidence type="ECO:0000259" key="1">
    <source>
        <dbReference type="PROSITE" id="PS50879"/>
    </source>
</evidence>
<dbReference type="AlphaFoldDB" id="A0A0G1AAJ4"/>
<dbReference type="Gene3D" id="3.30.420.10">
    <property type="entry name" value="Ribonuclease H-like superfamily/Ribonuclease H"/>
    <property type="match status" value="1"/>
</dbReference>
<name>A0A0G1AAJ4_UNCKA</name>
<gene>
    <name evidence="2" type="ORF">UU80_C0009G0010</name>
</gene>